<proteinExistence type="predicted"/>
<feature type="transmembrane region" description="Helical" evidence="1">
    <location>
        <begin position="466"/>
        <end position="489"/>
    </location>
</feature>
<dbReference type="SUPFAM" id="SSF82693">
    <property type="entry name" value="Multidrug efflux transporter AcrB pore domain, PN1, PN2, PC1 and PC2 subdomains"/>
    <property type="match status" value="2"/>
</dbReference>
<feature type="transmembrane region" description="Helical" evidence="1">
    <location>
        <begin position="923"/>
        <end position="943"/>
    </location>
</feature>
<protein>
    <submittedName>
        <fullName evidence="2">AcrB/AcrD/AcrF family protein</fullName>
    </submittedName>
</protein>
<evidence type="ECO:0000313" key="2">
    <source>
        <dbReference type="EMBL" id="GBC60562.1"/>
    </source>
</evidence>
<name>A0A401FUA7_9BACT</name>
<feature type="transmembrane region" description="Helical" evidence="1">
    <location>
        <begin position="972"/>
        <end position="991"/>
    </location>
</feature>
<accession>A0A401FUA7</accession>
<reference evidence="3" key="1">
    <citation type="submission" date="2017-11" db="EMBL/GenBank/DDBJ databases">
        <authorList>
            <person name="Watanabe M."/>
            <person name="Kojima H."/>
        </authorList>
    </citation>
    <scope>NUCLEOTIDE SEQUENCE [LARGE SCALE GENOMIC DNA]</scope>
    <source>
        <strain evidence="3">Tokyo 01</strain>
    </source>
</reference>
<keyword evidence="1" id="KW-0472">Membrane</keyword>
<evidence type="ECO:0000256" key="1">
    <source>
        <dbReference type="SAM" id="Phobius"/>
    </source>
</evidence>
<feature type="transmembrane region" description="Helical" evidence="1">
    <location>
        <begin position="891"/>
        <end position="911"/>
    </location>
</feature>
<feature type="transmembrane region" description="Helical" evidence="1">
    <location>
        <begin position="340"/>
        <end position="356"/>
    </location>
</feature>
<dbReference type="PRINTS" id="PR00702">
    <property type="entry name" value="ACRIFLAVINRP"/>
</dbReference>
<feature type="transmembrane region" description="Helical" evidence="1">
    <location>
        <begin position="1003"/>
        <end position="1027"/>
    </location>
</feature>
<keyword evidence="3" id="KW-1185">Reference proteome</keyword>
<keyword evidence="1" id="KW-0812">Transmembrane</keyword>
<comment type="caution">
    <text evidence="2">The sequence shown here is derived from an EMBL/GenBank/DDBJ whole genome shotgun (WGS) entry which is preliminary data.</text>
</comment>
<dbReference type="Gene3D" id="3.30.70.1430">
    <property type="entry name" value="Multidrug efflux transporter AcrB pore domain"/>
    <property type="match status" value="2"/>
</dbReference>
<dbReference type="AlphaFoldDB" id="A0A401FUA7"/>
<feature type="transmembrane region" description="Helical" evidence="1">
    <location>
        <begin position="529"/>
        <end position="551"/>
    </location>
</feature>
<dbReference type="EMBL" id="BEXT01000001">
    <property type="protein sequence ID" value="GBC60562.1"/>
    <property type="molecule type" value="Genomic_DNA"/>
</dbReference>
<feature type="transmembrane region" description="Helical" evidence="1">
    <location>
        <begin position="363"/>
        <end position="383"/>
    </location>
</feature>
<feature type="transmembrane region" description="Helical" evidence="1">
    <location>
        <begin position="389"/>
        <end position="413"/>
    </location>
</feature>
<dbReference type="Gene3D" id="3.30.70.1320">
    <property type="entry name" value="Multidrug efflux transporter AcrB pore domain like"/>
    <property type="match status" value="1"/>
</dbReference>
<dbReference type="RefSeq" id="WP_124327961.1">
    <property type="nucleotide sequence ID" value="NZ_BEXT01000001.1"/>
</dbReference>
<dbReference type="OrthoDB" id="9807612at2"/>
<reference evidence="3" key="2">
    <citation type="submission" date="2019-01" db="EMBL/GenBank/DDBJ databases">
        <title>Genome sequence of Desulfonema ishimotonii strain Tokyo 01.</title>
        <authorList>
            <person name="Fukui M."/>
        </authorList>
    </citation>
    <scope>NUCLEOTIDE SEQUENCE [LARGE SCALE GENOMIC DNA]</scope>
    <source>
        <strain evidence="3">Tokyo 01</strain>
    </source>
</reference>
<dbReference type="InterPro" id="IPR027463">
    <property type="entry name" value="AcrB_DN_DC_subdom"/>
</dbReference>
<dbReference type="Pfam" id="PF00873">
    <property type="entry name" value="ACR_tran"/>
    <property type="match status" value="1"/>
</dbReference>
<feature type="transmembrane region" description="Helical" evidence="1">
    <location>
        <begin position="865"/>
        <end position="884"/>
    </location>
</feature>
<dbReference type="InterPro" id="IPR001036">
    <property type="entry name" value="Acrflvin-R"/>
</dbReference>
<evidence type="ECO:0000313" key="3">
    <source>
        <dbReference type="Proteomes" id="UP000288096"/>
    </source>
</evidence>
<organism evidence="2 3">
    <name type="scientific">Desulfonema ishimotonii</name>
    <dbReference type="NCBI Taxonomy" id="45657"/>
    <lineage>
        <taxon>Bacteria</taxon>
        <taxon>Pseudomonadati</taxon>
        <taxon>Thermodesulfobacteriota</taxon>
        <taxon>Desulfobacteria</taxon>
        <taxon>Desulfobacterales</taxon>
        <taxon>Desulfococcaceae</taxon>
        <taxon>Desulfonema</taxon>
    </lineage>
</organism>
<dbReference type="GO" id="GO:0005886">
    <property type="term" value="C:plasma membrane"/>
    <property type="evidence" value="ECO:0007669"/>
    <property type="project" value="TreeGrafter"/>
</dbReference>
<feature type="transmembrane region" description="Helical" evidence="1">
    <location>
        <begin position="434"/>
        <end position="454"/>
    </location>
</feature>
<dbReference type="PANTHER" id="PTHR32063:SF0">
    <property type="entry name" value="SWARMING MOTILITY PROTEIN SWRC"/>
    <property type="match status" value="1"/>
</dbReference>
<dbReference type="Proteomes" id="UP000288096">
    <property type="component" value="Unassembled WGS sequence"/>
</dbReference>
<dbReference type="GO" id="GO:0042910">
    <property type="term" value="F:xenobiotic transmembrane transporter activity"/>
    <property type="evidence" value="ECO:0007669"/>
    <property type="project" value="TreeGrafter"/>
</dbReference>
<dbReference type="PANTHER" id="PTHR32063">
    <property type="match status" value="1"/>
</dbReference>
<dbReference type="Gene3D" id="3.30.70.1440">
    <property type="entry name" value="Multidrug efflux transporter AcrB pore domain"/>
    <property type="match status" value="1"/>
</dbReference>
<feature type="transmembrane region" description="Helical" evidence="1">
    <location>
        <begin position="12"/>
        <end position="29"/>
    </location>
</feature>
<gene>
    <name evidence="2" type="ORF">DENIS_1519</name>
</gene>
<dbReference type="Gene3D" id="1.20.1640.10">
    <property type="entry name" value="Multidrug efflux transporter AcrB transmembrane domain"/>
    <property type="match status" value="2"/>
</dbReference>
<keyword evidence="1" id="KW-1133">Transmembrane helix</keyword>
<sequence length="1057" mass="116240">MDFIKYAIEKPISVAVGVIMVVMFGLIGMKELPVQLTPDVEEPKITVRTTWAGATPYEIEQEIIEKQEEVLKGVQNLIEMESSSYNDYGEISLTFKVGTDLDNALLRVSNKLNEVSDYPDNADKPSIDAAGAQSSPVIWTMLNMKSGDSSEIIKYQTYFENEVRQHLERVEGVGSLFVGGGTEKELHIVLDMQKMARHNITISKVVSAVRGANQNVSAGVLGVSKKDYRLRLTSQFQSEGDPLDVVVYNSGVERILLRDIATTTFGYEKQTTSVMQNKAEGIVIGVRKEPGANVIELIKRLKAVVADLNANMLAENNLFIDWVYDEAPYINTAIDVVKQNVLVGGLLAITVLLLFLRSFSATLTTAVAIPISVIGTFIFLWVMGRNLNVVSLAGISFAVGMLVDNSIVVLENIDRHRKMRKKAFQAAYDGAKEVLGAVLASTLTTVAVFVPVIFIQEEAGQLFRDIAIAITFSIILSLFVSIAVIPTILNQFYKRTPRPKSGEPGLIDRIGGFFVNRIMRLSDLFLKNVLTRLASVILFTALSVSLVMWLVPKAEYLPQGNRNLILSILIPPPGLSVEKRKAIGDYFYEQTDPYFKEDGRDGIPRIKDMFYVASPDLTLAGAISAHETRGREMIPLLNRIMGSIPDMFGVSIQAGIFQSDIGGGRSVDVNIAGEDLRDIIGAARSLYGGIMGKIQGSQIRPVPSLEISYPEINIIPGKEKLAANGLTEGELGEYIDVLMDGRKIDEFRPDGVKQIDLLLKGDDRIFQTPEDLLNGLIVNRFGDLIRIGDVAHMEYQQGMTQVNHLERKRTVRLEVTPPDTVPLQTAIETIQNDLIGPMMQSGQIKNVNVSVGGNADKLSQTRDALQWNFLLAIVITYLLMSALFENFFYPFIILFTVPLAAAGGFVGLNLVNRYVAPQGFDVLTMLGFIILVGTVVNNAILIVHQSLNNVRYEGLRGINAISESVRTRIRPIFMSAATSVFGLFPLVISTGSGSELYRGLGSVLLGGLALSTLFTLFVIPSLLAFFINFEKERTANEIVEAHAEVHPHTGVRPDLVN</sequence>
<dbReference type="SUPFAM" id="SSF82866">
    <property type="entry name" value="Multidrug efflux transporter AcrB transmembrane domain"/>
    <property type="match status" value="2"/>
</dbReference>
<dbReference type="Gene3D" id="3.30.2090.10">
    <property type="entry name" value="Multidrug efflux transporter AcrB TolC docking domain, DN and DC subdomains"/>
    <property type="match status" value="2"/>
</dbReference>
<dbReference type="SUPFAM" id="SSF82714">
    <property type="entry name" value="Multidrug efflux transporter AcrB TolC docking domain, DN and DC subdomains"/>
    <property type="match status" value="2"/>
</dbReference>